<dbReference type="Proteomes" id="UP000289857">
    <property type="component" value="Unassembled WGS sequence"/>
</dbReference>
<evidence type="ECO:0000256" key="1">
    <source>
        <dbReference type="ARBA" id="ARBA00022553"/>
    </source>
</evidence>
<dbReference type="SUPFAM" id="SSF52172">
    <property type="entry name" value="CheY-like"/>
    <property type="match status" value="1"/>
</dbReference>
<dbReference type="EMBL" id="SBKN01000007">
    <property type="protein sequence ID" value="RXR21609.1"/>
    <property type="molecule type" value="Genomic_DNA"/>
</dbReference>
<dbReference type="PROSITE" id="PS50110">
    <property type="entry name" value="RESPONSE_REGULATORY"/>
    <property type="match status" value="1"/>
</dbReference>
<protein>
    <submittedName>
        <fullName evidence="4">Response regulator</fullName>
    </submittedName>
</protein>
<dbReference type="SMART" id="SM00448">
    <property type="entry name" value="REC"/>
    <property type="match status" value="1"/>
</dbReference>
<dbReference type="CDD" id="cd17574">
    <property type="entry name" value="REC_OmpR"/>
    <property type="match status" value="1"/>
</dbReference>
<keyword evidence="1 2" id="KW-0597">Phosphoprotein</keyword>
<evidence type="ECO:0000259" key="3">
    <source>
        <dbReference type="PROSITE" id="PS50110"/>
    </source>
</evidence>
<dbReference type="OrthoDB" id="9789181at2"/>
<feature type="domain" description="Response regulatory" evidence="3">
    <location>
        <begin position="3"/>
        <end position="118"/>
    </location>
</feature>
<sequence length="123" mass="13798">MKKVLIIEDDKMIKTILQFLLNREGYQTDFAIEGKEGMEKLRSFNPDAVITDVMLPYRSGIEIVSLSKKLNPNRPVFVVSALGNESVTVEQAIEQGADEVLSKPFNPEDVLDKLRSAFLLEAV</sequence>
<organism evidence="4 5">
    <name type="scientific">Flavobacterium stagni</name>
    <dbReference type="NCBI Taxonomy" id="2506421"/>
    <lineage>
        <taxon>Bacteria</taxon>
        <taxon>Pseudomonadati</taxon>
        <taxon>Bacteroidota</taxon>
        <taxon>Flavobacteriia</taxon>
        <taxon>Flavobacteriales</taxon>
        <taxon>Flavobacteriaceae</taxon>
        <taxon>Flavobacterium</taxon>
    </lineage>
</organism>
<keyword evidence="5" id="KW-1185">Reference proteome</keyword>
<gene>
    <name evidence="4" type="ORF">EQG61_11395</name>
</gene>
<proteinExistence type="predicted"/>
<feature type="modified residue" description="4-aspartylphosphate" evidence="2">
    <location>
        <position position="52"/>
    </location>
</feature>
<dbReference type="InterPro" id="IPR001789">
    <property type="entry name" value="Sig_transdc_resp-reg_receiver"/>
</dbReference>
<dbReference type="AlphaFoldDB" id="A0A4Q1K7R7"/>
<dbReference type="InterPro" id="IPR050595">
    <property type="entry name" value="Bact_response_regulator"/>
</dbReference>
<name>A0A4Q1K7R7_9FLAO</name>
<dbReference type="Pfam" id="PF00072">
    <property type="entry name" value="Response_reg"/>
    <property type="match status" value="1"/>
</dbReference>
<dbReference type="Gene3D" id="3.40.50.2300">
    <property type="match status" value="1"/>
</dbReference>
<evidence type="ECO:0000313" key="5">
    <source>
        <dbReference type="Proteomes" id="UP000289857"/>
    </source>
</evidence>
<accession>A0A4Q1K7R7</accession>
<reference evidence="5" key="1">
    <citation type="submission" date="2019-01" db="EMBL/GenBank/DDBJ databases">
        <title>Cytophagaceae bacterium strain CAR-16.</title>
        <authorList>
            <person name="Chen W.-M."/>
        </authorList>
    </citation>
    <scope>NUCLEOTIDE SEQUENCE [LARGE SCALE GENOMIC DNA]</scope>
    <source>
        <strain evidence="5">WWJ-16</strain>
    </source>
</reference>
<evidence type="ECO:0000313" key="4">
    <source>
        <dbReference type="EMBL" id="RXR21609.1"/>
    </source>
</evidence>
<evidence type="ECO:0000256" key="2">
    <source>
        <dbReference type="PROSITE-ProRule" id="PRU00169"/>
    </source>
</evidence>
<dbReference type="GO" id="GO:0000160">
    <property type="term" value="P:phosphorelay signal transduction system"/>
    <property type="evidence" value="ECO:0007669"/>
    <property type="project" value="InterPro"/>
</dbReference>
<dbReference type="InterPro" id="IPR011006">
    <property type="entry name" value="CheY-like_superfamily"/>
</dbReference>
<comment type="caution">
    <text evidence="4">The sequence shown here is derived from an EMBL/GenBank/DDBJ whole genome shotgun (WGS) entry which is preliminary data.</text>
</comment>
<dbReference type="PANTHER" id="PTHR44591">
    <property type="entry name" value="STRESS RESPONSE REGULATOR PROTEIN 1"/>
    <property type="match status" value="1"/>
</dbReference>
<dbReference type="RefSeq" id="WP_129462069.1">
    <property type="nucleotide sequence ID" value="NZ_SBKN01000007.1"/>
</dbReference>
<dbReference type="PANTHER" id="PTHR44591:SF3">
    <property type="entry name" value="RESPONSE REGULATORY DOMAIN-CONTAINING PROTEIN"/>
    <property type="match status" value="1"/>
</dbReference>